<sequence length="344" mass="36711">MTTPPEPPGQPPYPPPAYPQPVPAATGPRAWLEYHLLLRAGERGQWRYAVGLFVLAVLMYVVAPIVLIIPFVVWYVVQSGGDGAVLRSDLEALVDTTDPTPATLAYLLLSLSAAIPLTWLVVRTLHGLKPRWLASVRPRIRWRFLLACVGLSVVALLVNFVLSAVVPAPAAGGDVSGDPNAWSPTMRDFLLVILLLTPLQAVGEEYAFRGYLTQAFGGLFGSRAAAVIGPAVLFALAHGLGQSVPIFIDRLAFGLVAGVLVILTGGLEAGIAFHVLNNWVAFTLAAVYLDMGDALNPTGGSWWDIPVTVVKSLVYVGLAVLVARRMGLTTTADPAVLEASRRRV</sequence>
<feature type="transmembrane region" description="Helical" evidence="1">
    <location>
        <begin position="103"/>
        <end position="122"/>
    </location>
</feature>
<feature type="transmembrane region" description="Helical" evidence="1">
    <location>
        <begin position="301"/>
        <end position="323"/>
    </location>
</feature>
<evidence type="ECO:0000256" key="1">
    <source>
        <dbReference type="SAM" id="Phobius"/>
    </source>
</evidence>
<feature type="transmembrane region" description="Helical" evidence="1">
    <location>
        <begin position="48"/>
        <end position="77"/>
    </location>
</feature>
<keyword evidence="3" id="KW-0378">Hydrolase</keyword>
<reference evidence="4" key="1">
    <citation type="journal article" date="2019" name="Int. J. Syst. Evol. Microbiol.">
        <title>The Global Catalogue of Microorganisms (GCM) 10K type strain sequencing project: providing services to taxonomists for standard genome sequencing and annotation.</title>
        <authorList>
            <consortium name="The Broad Institute Genomics Platform"/>
            <consortium name="The Broad Institute Genome Sequencing Center for Infectious Disease"/>
            <person name="Wu L."/>
            <person name="Ma J."/>
        </authorList>
    </citation>
    <scope>NUCLEOTIDE SEQUENCE [LARGE SCALE GENOMIC DNA]</scope>
    <source>
        <strain evidence="4">DFY41</strain>
    </source>
</reference>
<dbReference type="Pfam" id="PF02517">
    <property type="entry name" value="Rce1-like"/>
    <property type="match status" value="1"/>
</dbReference>
<protein>
    <submittedName>
        <fullName evidence="3">CPBP family intramembrane glutamic endopeptidase</fullName>
        <ecNumber evidence="3">3.4.-.-</ecNumber>
    </submittedName>
</protein>
<keyword evidence="1" id="KW-1133">Transmembrane helix</keyword>
<comment type="caution">
    <text evidence="3">The sequence shown here is derived from an EMBL/GenBank/DDBJ whole genome shotgun (WGS) entry which is preliminary data.</text>
</comment>
<organism evidence="3 4">
    <name type="scientific">Nocardioides taihuensis</name>
    <dbReference type="NCBI Taxonomy" id="1835606"/>
    <lineage>
        <taxon>Bacteria</taxon>
        <taxon>Bacillati</taxon>
        <taxon>Actinomycetota</taxon>
        <taxon>Actinomycetes</taxon>
        <taxon>Propionibacteriales</taxon>
        <taxon>Nocardioidaceae</taxon>
        <taxon>Nocardioides</taxon>
    </lineage>
</organism>
<keyword evidence="1" id="KW-0812">Transmembrane</keyword>
<dbReference type="RefSeq" id="WP_378593086.1">
    <property type="nucleotide sequence ID" value="NZ_JBHSKD010000027.1"/>
</dbReference>
<dbReference type="EMBL" id="JBHSKD010000027">
    <property type="protein sequence ID" value="MFC5179173.1"/>
    <property type="molecule type" value="Genomic_DNA"/>
</dbReference>
<accession>A0ABW0BPR3</accession>
<keyword evidence="4" id="KW-1185">Reference proteome</keyword>
<dbReference type="GO" id="GO:0016787">
    <property type="term" value="F:hydrolase activity"/>
    <property type="evidence" value="ECO:0007669"/>
    <property type="project" value="UniProtKB-KW"/>
</dbReference>
<evidence type="ECO:0000313" key="4">
    <source>
        <dbReference type="Proteomes" id="UP001596087"/>
    </source>
</evidence>
<evidence type="ECO:0000259" key="2">
    <source>
        <dbReference type="Pfam" id="PF02517"/>
    </source>
</evidence>
<dbReference type="InterPro" id="IPR003675">
    <property type="entry name" value="Rce1/LyrA-like_dom"/>
</dbReference>
<feature type="transmembrane region" description="Helical" evidence="1">
    <location>
        <begin position="246"/>
        <end position="264"/>
    </location>
</feature>
<proteinExistence type="predicted"/>
<dbReference type="EC" id="3.4.-.-" evidence="3"/>
<keyword evidence="1" id="KW-0472">Membrane</keyword>
<gene>
    <name evidence="3" type="ORF">ACFPGP_21000</name>
</gene>
<feature type="transmembrane region" description="Helical" evidence="1">
    <location>
        <begin position="220"/>
        <end position="240"/>
    </location>
</feature>
<dbReference type="Proteomes" id="UP001596087">
    <property type="component" value="Unassembled WGS sequence"/>
</dbReference>
<name>A0ABW0BPR3_9ACTN</name>
<feature type="domain" description="CAAX prenyl protease 2/Lysostaphin resistance protein A-like" evidence="2">
    <location>
        <begin position="189"/>
        <end position="280"/>
    </location>
</feature>
<evidence type="ECO:0000313" key="3">
    <source>
        <dbReference type="EMBL" id="MFC5179173.1"/>
    </source>
</evidence>
<feature type="transmembrane region" description="Helical" evidence="1">
    <location>
        <begin position="143"/>
        <end position="169"/>
    </location>
</feature>